<protein>
    <submittedName>
        <fullName evidence="1">Uncharacterized protein</fullName>
    </submittedName>
</protein>
<gene>
    <name evidence="1" type="ordered locus">Dtox_3890</name>
</gene>
<organism evidence="1 2">
    <name type="scientific">Desulfofarcimen acetoxidans (strain ATCC 49208 / DSM 771 / KCTC 5769 / VKM B-1644 / 5575)</name>
    <name type="common">Desulfotomaculum acetoxidans</name>
    <dbReference type="NCBI Taxonomy" id="485916"/>
    <lineage>
        <taxon>Bacteria</taxon>
        <taxon>Bacillati</taxon>
        <taxon>Bacillota</taxon>
        <taxon>Clostridia</taxon>
        <taxon>Eubacteriales</taxon>
        <taxon>Peptococcaceae</taxon>
        <taxon>Desulfofarcimen</taxon>
    </lineage>
</organism>
<dbReference type="STRING" id="485916.Dtox_3890"/>
<dbReference type="HOGENOM" id="CLU_3232607_0_0_9"/>
<proteinExistence type="predicted"/>
<name>C8VXV5_DESAS</name>
<reference evidence="1 2" key="1">
    <citation type="journal article" date="2009" name="Stand. Genomic Sci.">
        <title>Complete genome sequence of Desulfotomaculum acetoxidans type strain (5575).</title>
        <authorList>
            <person name="Spring S."/>
            <person name="Lapidus A."/>
            <person name="Schroder M."/>
            <person name="Gleim D."/>
            <person name="Sims D."/>
            <person name="Meincke L."/>
            <person name="Glavina Del Rio T."/>
            <person name="Tice H."/>
            <person name="Copeland A."/>
            <person name="Cheng J.F."/>
            <person name="Lucas S."/>
            <person name="Chen F."/>
            <person name="Nolan M."/>
            <person name="Bruce D."/>
            <person name="Goodwin L."/>
            <person name="Pitluck S."/>
            <person name="Ivanova N."/>
            <person name="Mavromatis K."/>
            <person name="Mikhailova N."/>
            <person name="Pati A."/>
            <person name="Chen A."/>
            <person name="Palaniappan K."/>
            <person name="Land M."/>
            <person name="Hauser L."/>
            <person name="Chang Y.J."/>
            <person name="Jeffries C.D."/>
            <person name="Chain P."/>
            <person name="Saunders E."/>
            <person name="Brettin T."/>
            <person name="Detter J.C."/>
            <person name="Goker M."/>
            <person name="Bristow J."/>
            <person name="Eisen J.A."/>
            <person name="Markowitz V."/>
            <person name="Hugenholtz P."/>
            <person name="Kyrpides N.C."/>
            <person name="Klenk H.P."/>
            <person name="Han C."/>
        </authorList>
    </citation>
    <scope>NUCLEOTIDE SEQUENCE [LARGE SCALE GENOMIC DNA]</scope>
    <source>
        <strain evidence="2">ATCC 49208 / DSM 771 / VKM B-1644</strain>
    </source>
</reference>
<sequence>MTVFAGVLLTVSFYRSIYFVINNVWPVYDTTVMIFCLKFLGLI</sequence>
<accession>C8VXV5</accession>
<evidence type="ECO:0000313" key="1">
    <source>
        <dbReference type="EMBL" id="ACV64584.1"/>
    </source>
</evidence>
<dbReference type="KEGG" id="dae:Dtox_3890"/>
<evidence type="ECO:0000313" key="2">
    <source>
        <dbReference type="Proteomes" id="UP000002217"/>
    </source>
</evidence>
<dbReference type="EMBL" id="CP001720">
    <property type="protein sequence ID" value="ACV64584.1"/>
    <property type="molecule type" value="Genomic_DNA"/>
</dbReference>
<dbReference type="Proteomes" id="UP000002217">
    <property type="component" value="Chromosome"/>
</dbReference>
<keyword evidence="2" id="KW-1185">Reference proteome</keyword>
<dbReference type="AlphaFoldDB" id="C8VXV5"/>